<dbReference type="InterPro" id="IPR050275">
    <property type="entry name" value="PGM_Phosphatase"/>
</dbReference>
<dbReference type="SMART" id="SM00855">
    <property type="entry name" value="PGAM"/>
    <property type="match status" value="1"/>
</dbReference>
<dbReference type="PANTHER" id="PTHR48100">
    <property type="entry name" value="BROAD-SPECIFICITY PHOSPHATASE YOR283W-RELATED"/>
    <property type="match status" value="1"/>
</dbReference>
<dbReference type="AlphaFoldDB" id="A0A1H1SAJ1"/>
<evidence type="ECO:0000313" key="1">
    <source>
        <dbReference type="EMBL" id="SDS44893.1"/>
    </source>
</evidence>
<organism evidence="1 2">
    <name type="scientific">Microlunatus soli</name>
    <dbReference type="NCBI Taxonomy" id="630515"/>
    <lineage>
        <taxon>Bacteria</taxon>
        <taxon>Bacillati</taxon>
        <taxon>Actinomycetota</taxon>
        <taxon>Actinomycetes</taxon>
        <taxon>Propionibacteriales</taxon>
        <taxon>Propionibacteriaceae</taxon>
        <taxon>Microlunatus</taxon>
    </lineage>
</organism>
<dbReference type="PANTHER" id="PTHR48100:SF51">
    <property type="entry name" value="PHOSPHOGLYCERATE MUTASE"/>
    <property type="match status" value="1"/>
</dbReference>
<dbReference type="GO" id="GO:0016791">
    <property type="term" value="F:phosphatase activity"/>
    <property type="evidence" value="ECO:0007669"/>
    <property type="project" value="TreeGrafter"/>
</dbReference>
<dbReference type="EMBL" id="LT629772">
    <property type="protein sequence ID" value="SDS44893.1"/>
    <property type="molecule type" value="Genomic_DNA"/>
</dbReference>
<protein>
    <submittedName>
        <fullName evidence="1">Broad specificity phosphatase PhoE</fullName>
    </submittedName>
</protein>
<name>A0A1H1SAJ1_9ACTN</name>
<dbReference type="SUPFAM" id="SSF53254">
    <property type="entry name" value="Phosphoglycerate mutase-like"/>
    <property type="match status" value="1"/>
</dbReference>
<dbReference type="OrthoDB" id="3215466at2"/>
<proteinExistence type="predicted"/>
<reference evidence="1 2" key="1">
    <citation type="submission" date="2016-10" db="EMBL/GenBank/DDBJ databases">
        <authorList>
            <person name="de Groot N.N."/>
        </authorList>
    </citation>
    <scope>NUCLEOTIDE SEQUENCE [LARGE SCALE GENOMIC DNA]</scope>
    <source>
        <strain evidence="1 2">DSM 21800</strain>
    </source>
</reference>
<dbReference type="Pfam" id="PF00300">
    <property type="entry name" value="His_Phos_1"/>
    <property type="match status" value="1"/>
</dbReference>
<sequence>MSENPTRTLVHLVRHGQVENPTGVLYGRLPDFHLSALGRQMADTVAEHVAGWDVTHLRCSPLERAQETMQPIAATLELPVTIDGRVIEAENYLEGKRFDGSRNSAFTDIRNWWYFRNPLKPTWGEPYTEIATRMRAALQDAADAAAGHQAIIVAHQLPIWIARCDVEGRRFAHDPRKRECTLASITSFTFLDGRIAGVSYSEPAAALLPGKQTKKFVAGA</sequence>
<evidence type="ECO:0000313" key="2">
    <source>
        <dbReference type="Proteomes" id="UP000199103"/>
    </source>
</evidence>
<dbReference type="Proteomes" id="UP000199103">
    <property type="component" value="Chromosome I"/>
</dbReference>
<dbReference type="STRING" id="630515.SAMN04489812_1938"/>
<dbReference type="InterPro" id="IPR013078">
    <property type="entry name" value="His_Pase_superF_clade-1"/>
</dbReference>
<dbReference type="GO" id="GO:0005737">
    <property type="term" value="C:cytoplasm"/>
    <property type="evidence" value="ECO:0007669"/>
    <property type="project" value="TreeGrafter"/>
</dbReference>
<dbReference type="InterPro" id="IPR029033">
    <property type="entry name" value="His_PPase_superfam"/>
</dbReference>
<keyword evidence="2" id="KW-1185">Reference proteome</keyword>
<gene>
    <name evidence="1" type="ORF">SAMN04489812_1938</name>
</gene>
<accession>A0A1H1SAJ1</accession>
<dbReference type="Gene3D" id="3.40.50.1240">
    <property type="entry name" value="Phosphoglycerate mutase-like"/>
    <property type="match status" value="1"/>
</dbReference>
<dbReference type="CDD" id="cd07067">
    <property type="entry name" value="HP_PGM_like"/>
    <property type="match status" value="1"/>
</dbReference>